<dbReference type="EMBL" id="SRLO01000850">
    <property type="protein sequence ID" value="TNN45376.1"/>
    <property type="molecule type" value="Genomic_DNA"/>
</dbReference>
<sequence>MSSMSTPRKMTGIRSTLFCIQMRSDDMSDNLVGFGTSRGLSPLNRRASTVPLSRTHIDYSITDCNGTAEAD</sequence>
<proteinExistence type="predicted"/>
<dbReference type="Proteomes" id="UP000314294">
    <property type="component" value="Unassembled WGS sequence"/>
</dbReference>
<keyword evidence="2" id="KW-1185">Reference proteome</keyword>
<evidence type="ECO:0000313" key="2">
    <source>
        <dbReference type="Proteomes" id="UP000314294"/>
    </source>
</evidence>
<comment type="caution">
    <text evidence="1">The sequence shown here is derived from an EMBL/GenBank/DDBJ whole genome shotgun (WGS) entry which is preliminary data.</text>
</comment>
<protein>
    <submittedName>
        <fullName evidence="1">Uncharacterized protein</fullName>
    </submittedName>
</protein>
<reference evidence="1 2" key="1">
    <citation type="submission" date="2019-03" db="EMBL/GenBank/DDBJ databases">
        <title>First draft genome of Liparis tanakae, snailfish: a comprehensive survey of snailfish specific genes.</title>
        <authorList>
            <person name="Kim W."/>
            <person name="Song I."/>
            <person name="Jeong J.-H."/>
            <person name="Kim D."/>
            <person name="Kim S."/>
            <person name="Ryu S."/>
            <person name="Song J.Y."/>
            <person name="Lee S.K."/>
        </authorList>
    </citation>
    <scope>NUCLEOTIDE SEQUENCE [LARGE SCALE GENOMIC DNA]</scope>
    <source>
        <tissue evidence="1">Muscle</tissue>
    </source>
</reference>
<dbReference type="AlphaFoldDB" id="A0A4Z2FVX1"/>
<organism evidence="1 2">
    <name type="scientific">Liparis tanakae</name>
    <name type="common">Tanaka's snailfish</name>
    <dbReference type="NCBI Taxonomy" id="230148"/>
    <lineage>
        <taxon>Eukaryota</taxon>
        <taxon>Metazoa</taxon>
        <taxon>Chordata</taxon>
        <taxon>Craniata</taxon>
        <taxon>Vertebrata</taxon>
        <taxon>Euteleostomi</taxon>
        <taxon>Actinopterygii</taxon>
        <taxon>Neopterygii</taxon>
        <taxon>Teleostei</taxon>
        <taxon>Neoteleostei</taxon>
        <taxon>Acanthomorphata</taxon>
        <taxon>Eupercaria</taxon>
        <taxon>Perciformes</taxon>
        <taxon>Cottioidei</taxon>
        <taxon>Cottales</taxon>
        <taxon>Liparidae</taxon>
        <taxon>Liparis</taxon>
    </lineage>
</organism>
<gene>
    <name evidence="1" type="ORF">EYF80_044426</name>
</gene>
<name>A0A4Z2FVX1_9TELE</name>
<accession>A0A4Z2FVX1</accession>
<evidence type="ECO:0000313" key="1">
    <source>
        <dbReference type="EMBL" id="TNN45376.1"/>
    </source>
</evidence>